<evidence type="ECO:0000313" key="8">
    <source>
        <dbReference type="Proteomes" id="UP000697127"/>
    </source>
</evidence>
<dbReference type="AlphaFoldDB" id="A0A9P7BFD0"/>
<dbReference type="InterPro" id="IPR001902">
    <property type="entry name" value="SLC26A/SulP_fam"/>
</dbReference>
<dbReference type="PANTHER" id="PTHR11814">
    <property type="entry name" value="SULFATE TRANSPORTER"/>
    <property type="match status" value="1"/>
</dbReference>
<comment type="subcellular location">
    <subcellularLocation>
        <location evidence="1">Membrane</location>
        <topology evidence="1">Multi-pass membrane protein</topology>
    </subcellularLocation>
</comment>
<dbReference type="InterPro" id="IPR036513">
    <property type="entry name" value="STAS_dom_sf"/>
</dbReference>
<dbReference type="EMBL" id="PUHW01000246">
    <property type="protein sequence ID" value="KAG0687544.1"/>
    <property type="molecule type" value="Genomic_DNA"/>
</dbReference>
<dbReference type="SUPFAM" id="SSF52091">
    <property type="entry name" value="SpoIIaa-like"/>
    <property type="match status" value="1"/>
</dbReference>
<evidence type="ECO:0000313" key="7">
    <source>
        <dbReference type="EMBL" id="KAG0687544.1"/>
    </source>
</evidence>
<dbReference type="Pfam" id="PF00916">
    <property type="entry name" value="Sulfate_transp"/>
    <property type="match status" value="1"/>
</dbReference>
<gene>
    <name evidence="7" type="ORF">C6P40_002195</name>
</gene>
<feature type="transmembrane region" description="Helical" evidence="5">
    <location>
        <begin position="460"/>
        <end position="478"/>
    </location>
</feature>
<evidence type="ECO:0000256" key="4">
    <source>
        <dbReference type="ARBA" id="ARBA00023136"/>
    </source>
</evidence>
<proteinExistence type="predicted"/>
<feature type="transmembrane region" description="Helical" evidence="5">
    <location>
        <begin position="240"/>
        <end position="261"/>
    </location>
</feature>
<feature type="transmembrane region" description="Helical" evidence="5">
    <location>
        <begin position="101"/>
        <end position="120"/>
    </location>
</feature>
<organism evidence="7 8">
    <name type="scientific">Pichia californica</name>
    <dbReference type="NCBI Taxonomy" id="460514"/>
    <lineage>
        <taxon>Eukaryota</taxon>
        <taxon>Fungi</taxon>
        <taxon>Dikarya</taxon>
        <taxon>Ascomycota</taxon>
        <taxon>Saccharomycotina</taxon>
        <taxon>Pichiomycetes</taxon>
        <taxon>Pichiales</taxon>
        <taxon>Pichiaceae</taxon>
        <taxon>Pichia</taxon>
    </lineage>
</organism>
<feature type="transmembrane region" description="Helical" evidence="5">
    <location>
        <begin position="190"/>
        <end position="212"/>
    </location>
</feature>
<evidence type="ECO:0000256" key="5">
    <source>
        <dbReference type="SAM" id="Phobius"/>
    </source>
</evidence>
<feature type="transmembrane region" description="Helical" evidence="5">
    <location>
        <begin position="484"/>
        <end position="501"/>
    </location>
</feature>
<dbReference type="GO" id="GO:0016020">
    <property type="term" value="C:membrane"/>
    <property type="evidence" value="ECO:0007669"/>
    <property type="project" value="UniProtKB-SubCell"/>
</dbReference>
<dbReference type="InterPro" id="IPR011547">
    <property type="entry name" value="SLC26A/SulP_dom"/>
</dbReference>
<evidence type="ECO:0000256" key="2">
    <source>
        <dbReference type="ARBA" id="ARBA00022692"/>
    </source>
</evidence>
<feature type="transmembrane region" description="Helical" evidence="5">
    <location>
        <begin position="73"/>
        <end position="89"/>
    </location>
</feature>
<dbReference type="Proteomes" id="UP000697127">
    <property type="component" value="Unassembled WGS sequence"/>
</dbReference>
<dbReference type="GO" id="GO:0055085">
    <property type="term" value="P:transmembrane transport"/>
    <property type="evidence" value="ECO:0007669"/>
    <property type="project" value="InterPro"/>
</dbReference>
<feature type="transmembrane region" description="Helical" evidence="5">
    <location>
        <begin position="273"/>
        <end position="297"/>
    </location>
</feature>
<protein>
    <recommendedName>
        <fullName evidence="6">STAS domain-containing protein</fullName>
    </recommendedName>
</protein>
<keyword evidence="2 5" id="KW-0812">Transmembrane</keyword>
<dbReference type="Gene3D" id="3.30.750.24">
    <property type="entry name" value="STAS domain"/>
    <property type="match status" value="1"/>
</dbReference>
<keyword evidence="4 5" id="KW-0472">Membrane</keyword>
<comment type="caution">
    <text evidence="7">The sequence shown here is derived from an EMBL/GenBank/DDBJ whole genome shotgun (WGS) entry which is preliminary data.</text>
</comment>
<evidence type="ECO:0000256" key="1">
    <source>
        <dbReference type="ARBA" id="ARBA00004141"/>
    </source>
</evidence>
<accession>A0A9P7BFD0</accession>
<sequence length="862" mass="97202">MSNIFSSTSLEDKIVNENTSLIEIPEYPDKEVIGGEDYIKNLTRNPVKKSLNYVKGTFPCIDWLPHYFNHPNWILSDFITGVTVAIVLIPQSMSYAKLANLDIQFGLYSAFIGTFFYFLFATSREICIGPVAVLSTEVGKIITRVQAKYGDEYSANEIATTLSLISGGIVLGIGILRLGFIVELISLPAILAFTTGSAFNIVCGQLAGLMGYTSKVKKESSTYLTLIQFLKHLPDTKVDAAFGLVGLFVLYVWQILLNYLIKKNRHNPKRKLIYTYILNLRTAFVIIISTCISFGILRYKPHVSKKAPYSIIGKVPSGLNHVGRFIPPPNLAKRLANELPISTIVLVLEHISISKSFARINGYRVNANQEFTAIGFTNMIGTFFGAYPVTGSFSRTALSAKCGVKTPFKSAFTGACVLLAIYCFTSGFYYIPNATLSAIIIHCVAGLLTNYELTTKLYMFSPVDFVIFIVGVFVTVFATIEDGIYWAICASCATLLWRMLLPNGVFLGRIKVFTIRNPTLLRKKNNTLNSEAYENQNDDNDDDSGIVDEDELKANNIGNNDYIKTTEIETANSISSNINFTYKWVPLPKNELNSSFIHTRYINNRIQIEDPPSGVLVYRVSENFIYTNCSLQIDSLISYVRKHMRPFDSDRERLWSEYSWDEKDWDFKNWKFSDLKPQSIESWFDLVPPKVYNEDDEDDYDENAVDENGNRLVLKPKLKILHLDFSQVVAIDSTSIQALLDLKRSIDDYCGTKWEFHFSGIINPWVIRGLVNAGFGGKDVLAAEDLANNFLLEKIHSIPFFKNKGYSVEEEENYDPESGIHDSFNYGGDLEVSIDENGKLFPIFSTIHPNFHVDIPSYTEYD</sequence>
<name>A0A9P7BFD0_9ASCO</name>
<evidence type="ECO:0000259" key="6">
    <source>
        <dbReference type="PROSITE" id="PS50801"/>
    </source>
</evidence>
<feature type="transmembrane region" description="Helical" evidence="5">
    <location>
        <begin position="411"/>
        <end position="430"/>
    </location>
</feature>
<dbReference type="PROSITE" id="PS50801">
    <property type="entry name" value="STAS"/>
    <property type="match status" value="1"/>
</dbReference>
<evidence type="ECO:0000256" key="3">
    <source>
        <dbReference type="ARBA" id="ARBA00022989"/>
    </source>
</evidence>
<keyword evidence="3 5" id="KW-1133">Transmembrane helix</keyword>
<feature type="transmembrane region" description="Helical" evidence="5">
    <location>
        <begin position="436"/>
        <end position="453"/>
    </location>
</feature>
<feature type="domain" description="STAS" evidence="6">
    <location>
        <begin position="614"/>
        <end position="775"/>
    </location>
</feature>
<dbReference type="InterPro" id="IPR002645">
    <property type="entry name" value="STAS_dom"/>
</dbReference>
<keyword evidence="8" id="KW-1185">Reference proteome</keyword>
<dbReference type="NCBIfam" id="TIGR00815">
    <property type="entry name" value="sulP"/>
    <property type="match status" value="1"/>
</dbReference>
<feature type="transmembrane region" description="Helical" evidence="5">
    <location>
        <begin position="371"/>
        <end position="390"/>
    </location>
</feature>
<reference evidence="7" key="1">
    <citation type="submission" date="2020-11" db="EMBL/GenBank/DDBJ databases">
        <title>Kefir isolates.</title>
        <authorList>
            <person name="Marcisauskas S."/>
            <person name="Kim Y."/>
            <person name="Blasche S."/>
        </authorList>
    </citation>
    <scope>NUCLEOTIDE SEQUENCE</scope>
    <source>
        <strain evidence="7">Olga-1</strain>
    </source>
</reference>
<feature type="transmembrane region" description="Helical" evidence="5">
    <location>
        <begin position="158"/>
        <end position="178"/>
    </location>
</feature>